<dbReference type="EMBL" id="CP065686">
    <property type="protein sequence ID" value="QPS45380.1"/>
    <property type="molecule type" value="Genomic_DNA"/>
</dbReference>
<feature type="compositionally biased region" description="Basic and acidic residues" evidence="2">
    <location>
        <begin position="57"/>
        <end position="76"/>
    </location>
</feature>
<comment type="similarity">
    <text evidence="1">Belongs to the UPF0229 family.</text>
</comment>
<dbReference type="InterPro" id="IPR006698">
    <property type="entry name" value="UPF0229"/>
</dbReference>
<accession>A0A7U4P4D1</accession>
<organism evidence="3 4">
    <name type="scientific">Burkholderia humptydooensis</name>
    <dbReference type="NCBI Taxonomy" id="430531"/>
    <lineage>
        <taxon>Bacteria</taxon>
        <taxon>Pseudomonadati</taxon>
        <taxon>Pseudomonadota</taxon>
        <taxon>Betaproteobacteria</taxon>
        <taxon>Burkholderiales</taxon>
        <taxon>Burkholderiaceae</taxon>
        <taxon>Burkholderia</taxon>
        <taxon>pseudomallei group</taxon>
    </lineage>
</organism>
<dbReference type="NCBIfam" id="NF003707">
    <property type="entry name" value="PRK05325.1-2"/>
    <property type="match status" value="1"/>
</dbReference>
<gene>
    <name evidence="3" type="ORF">I6G56_10125</name>
</gene>
<reference evidence="3 4" key="1">
    <citation type="submission" date="2020-12" db="EMBL/GenBank/DDBJ databases">
        <title>FDA dAtabase for Regulatory Grade micrObial Sequences (FDA-ARGOS): Supporting development and validation of Infectious Disease Dx tests.</title>
        <authorList>
            <person name="Nelson B."/>
            <person name="Plummer A."/>
            <person name="Tallon L."/>
            <person name="Sadzewicz L."/>
            <person name="Zhao X."/>
            <person name="Boylan J."/>
            <person name="Ott S."/>
            <person name="Bowen H."/>
            <person name="Vavikolanu K."/>
            <person name="Mehta A."/>
            <person name="Aluvathingal J."/>
            <person name="Nadendla S."/>
            <person name="Myers T."/>
            <person name="Yan Y."/>
            <person name="Sichtig H."/>
        </authorList>
    </citation>
    <scope>NUCLEOTIDE SEQUENCE [LARGE SCALE GENOMIC DNA]</scope>
    <source>
        <strain evidence="3 4">FDAARGOS_899</strain>
    </source>
</reference>
<dbReference type="Proteomes" id="UP000594943">
    <property type="component" value="Chromosome 1"/>
</dbReference>
<evidence type="ECO:0000256" key="1">
    <source>
        <dbReference type="HAMAP-Rule" id="MF_01232"/>
    </source>
</evidence>
<dbReference type="Pfam" id="PF04285">
    <property type="entry name" value="DUF444"/>
    <property type="match status" value="1"/>
</dbReference>
<dbReference type="KEGG" id="bhg:I6G56_10125"/>
<evidence type="ECO:0000313" key="3">
    <source>
        <dbReference type="EMBL" id="QPS45380.1"/>
    </source>
</evidence>
<dbReference type="PANTHER" id="PTHR30510">
    <property type="entry name" value="UPF0229 PROTEIN YEAH"/>
    <property type="match status" value="1"/>
</dbReference>
<dbReference type="SUPFAM" id="SSF53300">
    <property type="entry name" value="vWA-like"/>
    <property type="match status" value="1"/>
</dbReference>
<feature type="region of interest" description="Disordered" evidence="2">
    <location>
        <begin position="57"/>
        <end position="108"/>
    </location>
</feature>
<evidence type="ECO:0000256" key="2">
    <source>
        <dbReference type="SAM" id="MobiDB-lite"/>
    </source>
</evidence>
<dbReference type="HAMAP" id="MF_01232">
    <property type="entry name" value="UPF0229"/>
    <property type="match status" value="1"/>
</dbReference>
<dbReference type="NCBIfam" id="NF003708">
    <property type="entry name" value="PRK05325.1-3"/>
    <property type="match status" value="1"/>
</dbReference>
<sequence>MLHQIIDRRLAGKNKSIANRERFLRRVKNYIRRAVSDAVRDRSIKDIQGTQSITIPRKDIAEPTFRHGPGGKRELVHPGNADYVRGDKIPRPPGGAGGGGSQASNEGEGQDDFVFELSREEFMQYFFDDLELPRLVKTHLLTVPSWKSVRAGWAAEGTPNNIDVVRSLRSALGRRIALGSPLVNELHELEEKLAALKEEPGDHRVEIAQLEDAIHHLKGRIWRIPFIDPFDLRYVNRVKMPQPSSQAVMFCLMDVSGSMDEQRKDLAKRFFILLYLFLKRNYERIEVVFIRHHTRAEEVDEDTFFHSTESGGTVVSSALELMRKVMEERYSPTEWNIYGAQASDGDNWTDDSPKCRKILDEDILTKVRYFAYIQVTPEEQNLWLEYAQLALSQPHLAMKKVESAADIYPVFRELFEKHVET</sequence>
<evidence type="ECO:0000313" key="4">
    <source>
        <dbReference type="Proteomes" id="UP000594943"/>
    </source>
</evidence>
<accession>A0A7T2X0Y2</accession>
<dbReference type="RefSeq" id="WP_006026635.1">
    <property type="nucleotide sequence ID" value="NZ_CM003626.1"/>
</dbReference>
<dbReference type="AlphaFoldDB" id="A0A7U4P4D1"/>
<name>A0A7U4P4D1_9BURK</name>
<dbReference type="PANTHER" id="PTHR30510:SF2">
    <property type="entry name" value="UPF0229 PROTEIN YEAH"/>
    <property type="match status" value="1"/>
</dbReference>
<proteinExistence type="inferred from homology"/>
<dbReference type="InterPro" id="IPR036465">
    <property type="entry name" value="vWFA_dom_sf"/>
</dbReference>
<protein>
    <recommendedName>
        <fullName evidence="1">UPF0229 protein I6G56_10125</fullName>
    </recommendedName>
</protein>